<dbReference type="GO" id="GO:0060070">
    <property type="term" value="P:canonical Wnt signaling pathway"/>
    <property type="evidence" value="ECO:0007669"/>
    <property type="project" value="TreeGrafter"/>
</dbReference>
<evidence type="ECO:0000313" key="12">
    <source>
        <dbReference type="Proteomes" id="UP000242188"/>
    </source>
</evidence>
<comment type="caution">
    <text evidence="11">The sequence shown here is derived from an EMBL/GenBank/DDBJ whole genome shotgun (WGS) entry which is preliminary data.</text>
</comment>
<keyword evidence="6 9" id="KW-0879">Wnt signaling pathway</keyword>
<keyword evidence="10" id="KW-0732">Signal</keyword>
<dbReference type="OrthoDB" id="5945655at2759"/>
<dbReference type="GO" id="GO:0030182">
    <property type="term" value="P:neuron differentiation"/>
    <property type="evidence" value="ECO:0007669"/>
    <property type="project" value="TreeGrafter"/>
</dbReference>
<dbReference type="Proteomes" id="UP000242188">
    <property type="component" value="Unassembled WGS sequence"/>
</dbReference>
<dbReference type="InterPro" id="IPR005817">
    <property type="entry name" value="Wnt"/>
</dbReference>
<comment type="function">
    <text evidence="9">Ligand for members of the frizzled family of seven transmembrane receptors.</text>
</comment>
<dbReference type="PANTHER" id="PTHR12027">
    <property type="entry name" value="WNT RELATED"/>
    <property type="match status" value="1"/>
</dbReference>
<dbReference type="AlphaFoldDB" id="A0A210QI65"/>
<evidence type="ECO:0000256" key="1">
    <source>
        <dbReference type="ARBA" id="ARBA00004498"/>
    </source>
</evidence>
<dbReference type="CDD" id="cd19338">
    <property type="entry name" value="Wnt_Wnt6"/>
    <property type="match status" value="1"/>
</dbReference>
<organism evidence="11 12">
    <name type="scientific">Mizuhopecten yessoensis</name>
    <name type="common">Japanese scallop</name>
    <name type="synonym">Patinopecten yessoensis</name>
    <dbReference type="NCBI Taxonomy" id="6573"/>
    <lineage>
        <taxon>Eukaryota</taxon>
        <taxon>Metazoa</taxon>
        <taxon>Spiralia</taxon>
        <taxon>Lophotrochozoa</taxon>
        <taxon>Mollusca</taxon>
        <taxon>Bivalvia</taxon>
        <taxon>Autobranchia</taxon>
        <taxon>Pteriomorphia</taxon>
        <taxon>Pectinida</taxon>
        <taxon>Pectinoidea</taxon>
        <taxon>Pectinidae</taxon>
        <taxon>Mizuhopecten</taxon>
    </lineage>
</organism>
<name>A0A210QI65_MIZYE</name>
<comment type="similarity">
    <text evidence="2 9">Belongs to the Wnt family.</text>
</comment>
<dbReference type="STRING" id="6573.A0A210QI65"/>
<dbReference type="Gene3D" id="3.30.2460.20">
    <property type="match status" value="1"/>
</dbReference>
<dbReference type="Pfam" id="PF00110">
    <property type="entry name" value="wnt"/>
    <property type="match status" value="1"/>
</dbReference>
<sequence length="360" mass="40434">MGSSTRHYISIILVCILQSVHASWWYLAILSSSPTSNSPPAEQVVPKLQSDQGSRCSNLAFLTPRQKELCEHESRLLNVVSQGASMGISECQHQFSARRWNCSTYNNTSVFGKVLGIKSRETAYIYAISSAGVMYSVTRGCARGDLEHCGCDDKIRWRKAGGDFEWGGCSENTKYGAKFSKEFVDANEKTVDESGLMNLWNNEAGRRTVKTSMELLCKCHGVSATCSVKICWRKMKSFRAIGAKLKAKFDGASLVKVNKKRRKLKRITIDMKKPTKKDLVYLEESPDYCNVDAKYGSLGTRGRQCSKDSYGLDGCTLMCCGRGYHTIVKEIKENCDCKFVWCCRIDCKRCSRVVEMHFCN</sequence>
<feature type="signal peptide" evidence="10">
    <location>
        <begin position="1"/>
        <end position="22"/>
    </location>
</feature>
<gene>
    <name evidence="11" type="ORF">KP79_PYT14790</name>
</gene>
<comment type="subcellular location">
    <subcellularLocation>
        <location evidence="1 9">Secreted</location>
        <location evidence="1 9">Extracellular space</location>
        <location evidence="1 9">Extracellular matrix</location>
    </subcellularLocation>
</comment>
<dbReference type="GO" id="GO:0005125">
    <property type="term" value="F:cytokine activity"/>
    <property type="evidence" value="ECO:0007669"/>
    <property type="project" value="TreeGrafter"/>
</dbReference>
<keyword evidence="4" id="KW-0964">Secreted</keyword>
<dbReference type="PRINTS" id="PR01349">
    <property type="entry name" value="WNTPROTEIN"/>
</dbReference>
<evidence type="ECO:0000256" key="7">
    <source>
        <dbReference type="ARBA" id="ARBA00023157"/>
    </source>
</evidence>
<dbReference type="FunFam" id="3.30.2460.20:FF:000001">
    <property type="entry name" value="Wnt homolog"/>
    <property type="match status" value="1"/>
</dbReference>
<evidence type="ECO:0000313" key="11">
    <source>
        <dbReference type="EMBL" id="OWF48432.1"/>
    </source>
</evidence>
<evidence type="ECO:0000256" key="2">
    <source>
        <dbReference type="ARBA" id="ARBA00005683"/>
    </source>
</evidence>
<keyword evidence="12" id="KW-1185">Reference proteome</keyword>
<keyword evidence="7" id="KW-1015">Disulfide bond</keyword>
<keyword evidence="8" id="KW-0449">Lipoprotein</keyword>
<proteinExistence type="inferred from homology"/>
<dbReference type="PANTHER" id="PTHR12027:SF99">
    <property type="entry name" value="PROTEIN WNT"/>
    <property type="match status" value="1"/>
</dbReference>
<feature type="chain" id="PRO_5013165870" description="Protein Wnt" evidence="10">
    <location>
        <begin position="23"/>
        <end position="360"/>
    </location>
</feature>
<evidence type="ECO:0000256" key="5">
    <source>
        <dbReference type="ARBA" id="ARBA00022530"/>
    </source>
</evidence>
<dbReference type="InterPro" id="IPR043158">
    <property type="entry name" value="Wnt_C"/>
</dbReference>
<evidence type="ECO:0000256" key="4">
    <source>
        <dbReference type="ARBA" id="ARBA00022525"/>
    </source>
</evidence>
<accession>A0A210QI65</accession>
<evidence type="ECO:0000256" key="3">
    <source>
        <dbReference type="ARBA" id="ARBA00022473"/>
    </source>
</evidence>
<dbReference type="InterPro" id="IPR009143">
    <property type="entry name" value="Wnt6"/>
</dbReference>
<evidence type="ECO:0000256" key="6">
    <source>
        <dbReference type="ARBA" id="ARBA00022687"/>
    </source>
</evidence>
<protein>
    <recommendedName>
        <fullName evidence="9">Protein Wnt</fullName>
    </recommendedName>
</protein>
<dbReference type="SMART" id="SM00097">
    <property type="entry name" value="WNT1"/>
    <property type="match status" value="1"/>
</dbReference>
<dbReference type="GO" id="GO:0005615">
    <property type="term" value="C:extracellular space"/>
    <property type="evidence" value="ECO:0007669"/>
    <property type="project" value="TreeGrafter"/>
</dbReference>
<evidence type="ECO:0000256" key="10">
    <source>
        <dbReference type="SAM" id="SignalP"/>
    </source>
</evidence>
<keyword evidence="5" id="KW-0272">Extracellular matrix</keyword>
<reference evidence="11 12" key="1">
    <citation type="journal article" date="2017" name="Nat. Ecol. Evol.">
        <title>Scallop genome provides insights into evolution of bilaterian karyotype and development.</title>
        <authorList>
            <person name="Wang S."/>
            <person name="Zhang J."/>
            <person name="Jiao W."/>
            <person name="Li J."/>
            <person name="Xun X."/>
            <person name="Sun Y."/>
            <person name="Guo X."/>
            <person name="Huan P."/>
            <person name="Dong B."/>
            <person name="Zhang L."/>
            <person name="Hu X."/>
            <person name="Sun X."/>
            <person name="Wang J."/>
            <person name="Zhao C."/>
            <person name="Wang Y."/>
            <person name="Wang D."/>
            <person name="Huang X."/>
            <person name="Wang R."/>
            <person name="Lv J."/>
            <person name="Li Y."/>
            <person name="Zhang Z."/>
            <person name="Liu B."/>
            <person name="Lu W."/>
            <person name="Hui Y."/>
            <person name="Liang J."/>
            <person name="Zhou Z."/>
            <person name="Hou R."/>
            <person name="Li X."/>
            <person name="Liu Y."/>
            <person name="Li H."/>
            <person name="Ning X."/>
            <person name="Lin Y."/>
            <person name="Zhao L."/>
            <person name="Xing Q."/>
            <person name="Dou J."/>
            <person name="Li Y."/>
            <person name="Mao J."/>
            <person name="Guo H."/>
            <person name="Dou H."/>
            <person name="Li T."/>
            <person name="Mu C."/>
            <person name="Jiang W."/>
            <person name="Fu Q."/>
            <person name="Fu X."/>
            <person name="Miao Y."/>
            <person name="Liu J."/>
            <person name="Yu Q."/>
            <person name="Li R."/>
            <person name="Liao H."/>
            <person name="Li X."/>
            <person name="Kong Y."/>
            <person name="Jiang Z."/>
            <person name="Chourrout D."/>
            <person name="Li R."/>
            <person name="Bao Z."/>
        </authorList>
    </citation>
    <scope>NUCLEOTIDE SEQUENCE [LARGE SCALE GENOMIC DNA]</scope>
    <source>
        <strain evidence="11 12">PY_sf001</strain>
    </source>
</reference>
<evidence type="ECO:0000256" key="9">
    <source>
        <dbReference type="RuleBase" id="RU003500"/>
    </source>
</evidence>
<dbReference type="GO" id="GO:0005109">
    <property type="term" value="F:frizzled binding"/>
    <property type="evidence" value="ECO:0007669"/>
    <property type="project" value="TreeGrafter"/>
</dbReference>
<dbReference type="GO" id="GO:0045165">
    <property type="term" value="P:cell fate commitment"/>
    <property type="evidence" value="ECO:0007669"/>
    <property type="project" value="TreeGrafter"/>
</dbReference>
<evidence type="ECO:0000256" key="8">
    <source>
        <dbReference type="ARBA" id="ARBA00023288"/>
    </source>
</evidence>
<keyword evidence="3 9" id="KW-0217">Developmental protein</keyword>
<dbReference type="EMBL" id="NEDP02003547">
    <property type="protein sequence ID" value="OWF48432.1"/>
    <property type="molecule type" value="Genomic_DNA"/>
</dbReference>